<dbReference type="Gene3D" id="3.40.50.2000">
    <property type="entry name" value="Glycogen Phosphorylase B"/>
    <property type="match status" value="2"/>
</dbReference>
<dbReference type="InterPro" id="IPR050194">
    <property type="entry name" value="Glycosyltransferase_grp1"/>
</dbReference>
<dbReference type="GO" id="GO:0016757">
    <property type="term" value="F:glycosyltransferase activity"/>
    <property type="evidence" value="ECO:0007669"/>
    <property type="project" value="UniProtKB-KW"/>
</dbReference>
<gene>
    <name evidence="2" type="ORF">L3081_07925</name>
</gene>
<reference evidence="2" key="1">
    <citation type="submission" date="2022-01" db="EMBL/GenBank/DDBJ databases">
        <title>Colwellia maritima, isolated from seawater.</title>
        <authorList>
            <person name="Kristyanto S."/>
            <person name="Jung J."/>
            <person name="Jeon C.O."/>
        </authorList>
    </citation>
    <scope>NUCLEOTIDE SEQUENCE</scope>
    <source>
        <strain evidence="2">MSW7</strain>
    </source>
</reference>
<comment type="caution">
    <text evidence="2">The sequence shown here is derived from an EMBL/GenBank/DDBJ whole genome shotgun (WGS) entry which is preliminary data.</text>
</comment>
<dbReference type="InterPro" id="IPR001296">
    <property type="entry name" value="Glyco_trans_1"/>
</dbReference>
<feature type="domain" description="Glycosyl transferase family 1" evidence="1">
    <location>
        <begin position="162"/>
        <end position="279"/>
    </location>
</feature>
<dbReference type="EC" id="2.4.-.-" evidence="2"/>
<keyword evidence="2" id="KW-0328">Glycosyltransferase</keyword>
<evidence type="ECO:0000313" key="3">
    <source>
        <dbReference type="Proteomes" id="UP001139646"/>
    </source>
</evidence>
<dbReference type="Proteomes" id="UP001139646">
    <property type="component" value="Unassembled WGS sequence"/>
</dbReference>
<name>A0ABS9WZB8_9GAMM</name>
<sequence>MNWYRNIDRTKFQFDFIVFNDGPLREEIECLGGNIYVLPTLRQSPINYYLGLQKIFKGRRIYNGIHVHNSFKNGVMLWLAKKAKINVRVCHSHTSGVENKWLLPIFYLLRKLVLSASSVWLACGKNAGDFLYQHRHYYVINNAITVERFLFDCEKLAQAKQASEKYHLPKNKKIIVHVGRFSQVKNHHFLLALAMSDKLNEQCHFVCIGDGPLKSAFQGDIRKHDLESRFSLLPANNDIPALLACADIFVMPSLFEGVSVAMLEAQAASLPCIVSNTIATEADMQLNLVSFLPLDEPTLWVDKLNETIKVALSPERCLNAFDRLGYSTAAVIKQITSIYLSKPSHET</sequence>
<dbReference type="SUPFAM" id="SSF53756">
    <property type="entry name" value="UDP-Glycosyltransferase/glycogen phosphorylase"/>
    <property type="match status" value="1"/>
</dbReference>
<evidence type="ECO:0000313" key="2">
    <source>
        <dbReference type="EMBL" id="MCI2283341.1"/>
    </source>
</evidence>
<proteinExistence type="predicted"/>
<protein>
    <submittedName>
        <fullName evidence="2">Glycosyltransferase</fullName>
        <ecNumber evidence="2">2.4.-.-</ecNumber>
    </submittedName>
</protein>
<dbReference type="PANTHER" id="PTHR45947">
    <property type="entry name" value="SULFOQUINOVOSYL TRANSFERASE SQD2"/>
    <property type="match status" value="1"/>
</dbReference>
<accession>A0ABS9WZB8</accession>
<keyword evidence="3" id="KW-1185">Reference proteome</keyword>
<dbReference type="EMBL" id="JAKKSL010000001">
    <property type="protein sequence ID" value="MCI2283341.1"/>
    <property type="molecule type" value="Genomic_DNA"/>
</dbReference>
<organism evidence="2 3">
    <name type="scientific">Colwellia maritima</name>
    <dbReference type="NCBI Taxonomy" id="2912588"/>
    <lineage>
        <taxon>Bacteria</taxon>
        <taxon>Pseudomonadati</taxon>
        <taxon>Pseudomonadota</taxon>
        <taxon>Gammaproteobacteria</taxon>
        <taxon>Alteromonadales</taxon>
        <taxon>Colwelliaceae</taxon>
        <taxon>Colwellia</taxon>
    </lineage>
</organism>
<dbReference type="Pfam" id="PF00534">
    <property type="entry name" value="Glycos_transf_1"/>
    <property type="match status" value="1"/>
</dbReference>
<dbReference type="PANTHER" id="PTHR45947:SF3">
    <property type="entry name" value="SULFOQUINOVOSYL TRANSFERASE SQD2"/>
    <property type="match status" value="1"/>
</dbReference>
<evidence type="ECO:0000259" key="1">
    <source>
        <dbReference type="Pfam" id="PF00534"/>
    </source>
</evidence>
<keyword evidence="2" id="KW-0808">Transferase</keyword>